<evidence type="ECO:0000256" key="4">
    <source>
        <dbReference type="ARBA" id="ARBA00022786"/>
    </source>
</evidence>
<dbReference type="InterPro" id="IPR038765">
    <property type="entry name" value="Papain-like_cys_pep_sf"/>
</dbReference>
<dbReference type="PANTHER" id="PTHR43982">
    <property type="entry name" value="UBIQUITIN CARBOXYL-TERMINAL HYDROLASE"/>
    <property type="match status" value="1"/>
</dbReference>
<protein>
    <recommendedName>
        <fullName evidence="2">ubiquitinyl hydrolase 1</fullName>
        <ecNumber evidence="2">3.4.19.12</ecNumber>
    </recommendedName>
</protein>
<dbReference type="PROSITE" id="PS00973">
    <property type="entry name" value="USP_2"/>
    <property type="match status" value="1"/>
</dbReference>
<dbReference type="InterPro" id="IPR001394">
    <property type="entry name" value="Peptidase_C19_UCH"/>
</dbReference>
<dbReference type="InterPro" id="IPR018200">
    <property type="entry name" value="USP_CS"/>
</dbReference>
<sequence length="1242" mass="137549">MAEPHREILGRAGRLVPRWVQDLFEGNLADTDADVGDIFTKCGALPQRLCLSQTDRAANGEETSHALLAVETQCVGAPHGQRMSFMCKSCKYHFVVDVVGTGTNCCPSSTGFPMCHLVLKSSEPTPVGQDLDKFNPVTHAAKWMCSASSCQLTVSVTMSRPRLKVEDVKWMVDENRVRLQRQEAARADPERFATLPEGIENKALVTLNAYLRDILGSQTSPEPKKVAMRNKVFAVQFGPQAQPIFQYLGFDERTIDADKYWVLPQLPTAQWPTQVGTTRAFYEDTKHEVVALIEETGQNMSLPSQPDPKTRLKQALGYQDNPHAPIPRPGDDPRDFKLLGTTIDSDDDTLKFAFQCQTETDPARMAEYCNALQRLAEPRGPDLQLFAVTKASLVESTQAQQKTPKDPLEEAYLHFGLDPTGVYTYQDLLLVYQTKREQTPSQGARHSEMLFRIGRARDDNVLIDAACDLHTYEAACQFLDVGDLGPQPEAEGLISFANAQIKNGKEPRLVAAALDTIADQINTPESARIRDAAQTFRNLEQQLQPVSTGRMETDFGPPADSIPVDLSIPPGLDNLRNTCYLNSILQYFFTVKAIREIVLSFDPSQLPPNEETTDNAEIYLGREFVVELKKLFLELLETPAQFVKPRQRLANAAWISVEKVQQDKARQIHQAWERHQPTTDTGDKPPPVPPPLPARPVPPVPSQEQSQNPAVSAPEHSETSSVSSGLTLISPQDVSSGIPQMDLDKAAGRRGEHSVTPVELTGMDDDGNPDIGREVEMTNGIDSVLPSTSTPVEEISKAAEKLSPKDLIEAIEEALNQTEIKGTEQMDVEEVMGRCINHLRVAINPSCATNPNATDGNSDKIKDSLFITLVNSRKGVSAPEYNRNVNEERWVTAIPGSSGSVDLHTALGNYFDLEIIGNTLLSFASIAKAPPIFHICIQRSQVGGGKNTNPIAIPDVLYLDRYMEVDEDSAAFRARRRSWDIEHQMKDTQSDTAPAASAGTVNQGDTLGPEDDAAILDFITGNTKGDTALDRGDNSSNDNIISNPGTSSQDTLSVKYDAADILRRLERDASGHVGSDSAAHDDIEGDAQGTEDEIEMLPDVLSPRELNERASIEKADLQKELETLFEGFKTYQYRLHSVICHAGQTAKSGHYWVWIYDFEQQVWRKYNDRRVTEERDSQVVLTELATKGEPYYLMYVRDQDKHDLVSVPRRAQREPEPDADAWYDVDMADYSGPENVPLGTKA</sequence>
<comment type="catalytic activity">
    <reaction evidence="1">
        <text>Thiol-dependent hydrolysis of ester, thioester, amide, peptide and isopeptide bonds formed by the C-terminal Gly of ubiquitin (a 76-residue protein attached to proteins as an intracellular targeting signal).</text>
        <dbReference type="EC" id="3.4.19.12"/>
    </reaction>
</comment>
<evidence type="ECO:0000256" key="3">
    <source>
        <dbReference type="ARBA" id="ARBA00022670"/>
    </source>
</evidence>
<feature type="compositionally biased region" description="Basic and acidic residues" evidence="7">
    <location>
        <begin position="742"/>
        <end position="753"/>
    </location>
</feature>
<feature type="compositionally biased region" description="Basic and acidic residues" evidence="7">
    <location>
        <begin position="674"/>
        <end position="683"/>
    </location>
</feature>
<evidence type="ECO:0000256" key="5">
    <source>
        <dbReference type="ARBA" id="ARBA00022801"/>
    </source>
</evidence>
<dbReference type="PROSITE" id="PS50235">
    <property type="entry name" value="USP_3"/>
    <property type="match status" value="1"/>
</dbReference>
<organism evidence="9 10">
    <name type="scientific">Phialemonium thermophilum</name>
    <dbReference type="NCBI Taxonomy" id="223376"/>
    <lineage>
        <taxon>Eukaryota</taxon>
        <taxon>Fungi</taxon>
        <taxon>Dikarya</taxon>
        <taxon>Ascomycota</taxon>
        <taxon>Pezizomycotina</taxon>
        <taxon>Sordariomycetes</taxon>
        <taxon>Sordariomycetidae</taxon>
        <taxon>Cephalothecales</taxon>
        <taxon>Cephalothecaceae</taxon>
        <taxon>Phialemonium</taxon>
    </lineage>
</organism>
<feature type="domain" description="USP" evidence="8">
    <location>
        <begin position="570"/>
        <end position="1198"/>
    </location>
</feature>
<keyword evidence="3" id="KW-0645">Protease</keyword>
<keyword evidence="6" id="KW-0788">Thiol protease</keyword>
<evidence type="ECO:0000256" key="2">
    <source>
        <dbReference type="ARBA" id="ARBA00012759"/>
    </source>
</evidence>
<evidence type="ECO:0000313" key="9">
    <source>
        <dbReference type="EMBL" id="KAL1875337.1"/>
    </source>
</evidence>
<dbReference type="SUPFAM" id="SSF54001">
    <property type="entry name" value="Cysteine proteinases"/>
    <property type="match status" value="1"/>
</dbReference>
<feature type="region of interest" description="Disordered" evidence="7">
    <location>
        <begin position="1025"/>
        <end position="1049"/>
    </location>
</feature>
<proteinExistence type="predicted"/>
<feature type="compositionally biased region" description="Low complexity" evidence="7">
    <location>
        <begin position="1034"/>
        <end position="1043"/>
    </location>
</feature>
<feature type="compositionally biased region" description="Pro residues" evidence="7">
    <location>
        <begin position="684"/>
        <end position="701"/>
    </location>
</feature>
<evidence type="ECO:0000256" key="1">
    <source>
        <dbReference type="ARBA" id="ARBA00000707"/>
    </source>
</evidence>
<evidence type="ECO:0000313" key="10">
    <source>
        <dbReference type="Proteomes" id="UP001586593"/>
    </source>
</evidence>
<reference evidence="9 10" key="1">
    <citation type="journal article" date="2024" name="Commun. Biol.">
        <title>Comparative genomic analysis of thermophilic fungi reveals convergent evolutionary adaptations and gene losses.</title>
        <authorList>
            <person name="Steindorff A.S."/>
            <person name="Aguilar-Pontes M.V."/>
            <person name="Robinson A.J."/>
            <person name="Andreopoulos B."/>
            <person name="LaButti K."/>
            <person name="Kuo A."/>
            <person name="Mondo S."/>
            <person name="Riley R."/>
            <person name="Otillar R."/>
            <person name="Haridas S."/>
            <person name="Lipzen A."/>
            <person name="Grimwood J."/>
            <person name="Schmutz J."/>
            <person name="Clum A."/>
            <person name="Reid I.D."/>
            <person name="Moisan M.C."/>
            <person name="Butler G."/>
            <person name="Nguyen T.T.M."/>
            <person name="Dewar K."/>
            <person name="Conant G."/>
            <person name="Drula E."/>
            <person name="Henrissat B."/>
            <person name="Hansel C."/>
            <person name="Singer S."/>
            <person name="Hutchinson M.I."/>
            <person name="de Vries R.P."/>
            <person name="Natvig D.O."/>
            <person name="Powell A.J."/>
            <person name="Tsang A."/>
            <person name="Grigoriev I.V."/>
        </authorList>
    </citation>
    <scope>NUCLEOTIDE SEQUENCE [LARGE SCALE GENOMIC DNA]</scope>
    <source>
        <strain evidence="9 10">ATCC 24622</strain>
    </source>
</reference>
<keyword evidence="10" id="KW-1185">Reference proteome</keyword>
<dbReference type="Pfam" id="PF13446">
    <property type="entry name" value="RPT"/>
    <property type="match status" value="2"/>
</dbReference>
<feature type="compositionally biased region" description="Polar residues" evidence="7">
    <location>
        <begin position="719"/>
        <end position="738"/>
    </location>
</feature>
<dbReference type="InterPro" id="IPR028889">
    <property type="entry name" value="USP"/>
</dbReference>
<dbReference type="EMBL" id="JAZHXJ010000092">
    <property type="protein sequence ID" value="KAL1875337.1"/>
    <property type="molecule type" value="Genomic_DNA"/>
</dbReference>
<feature type="region of interest" description="Disordered" evidence="7">
    <location>
        <begin position="986"/>
        <end position="1007"/>
    </location>
</feature>
<name>A0ABR3XI26_9PEZI</name>
<dbReference type="InterPro" id="IPR025305">
    <property type="entry name" value="UCH_repeat_domain"/>
</dbReference>
<comment type="caution">
    <text evidence="9">The sequence shown here is derived from an EMBL/GenBank/DDBJ whole genome shotgun (WGS) entry which is preliminary data.</text>
</comment>
<gene>
    <name evidence="9" type="ORF">VTK73DRAFT_10121</name>
</gene>
<evidence type="ECO:0000259" key="8">
    <source>
        <dbReference type="PROSITE" id="PS50235"/>
    </source>
</evidence>
<evidence type="ECO:0000256" key="7">
    <source>
        <dbReference type="SAM" id="MobiDB-lite"/>
    </source>
</evidence>
<dbReference type="InterPro" id="IPR044635">
    <property type="entry name" value="UBP14-like"/>
</dbReference>
<accession>A0ABR3XI26</accession>
<keyword evidence="5" id="KW-0378">Hydrolase</keyword>
<dbReference type="EC" id="3.4.19.12" evidence="2"/>
<keyword evidence="4" id="KW-0833">Ubl conjugation pathway</keyword>
<dbReference type="Proteomes" id="UP001586593">
    <property type="component" value="Unassembled WGS sequence"/>
</dbReference>
<dbReference type="Pfam" id="PF00443">
    <property type="entry name" value="UCH"/>
    <property type="match status" value="2"/>
</dbReference>
<dbReference type="Gene3D" id="3.90.70.10">
    <property type="entry name" value="Cysteine proteinases"/>
    <property type="match status" value="2"/>
</dbReference>
<dbReference type="PANTHER" id="PTHR43982:SF6">
    <property type="entry name" value="UBIQUITIN CARBOXYL-TERMINAL HYDROLASE 2-RELATED"/>
    <property type="match status" value="1"/>
</dbReference>
<evidence type="ECO:0000256" key="6">
    <source>
        <dbReference type="ARBA" id="ARBA00022807"/>
    </source>
</evidence>
<feature type="region of interest" description="Disordered" evidence="7">
    <location>
        <begin position="674"/>
        <end position="769"/>
    </location>
</feature>